<evidence type="ECO:0000256" key="6">
    <source>
        <dbReference type="PROSITE-ProRule" id="PRU01373"/>
    </source>
</evidence>
<accession>A0A1H9RYP8</accession>
<feature type="signal peptide" evidence="7">
    <location>
        <begin position="1"/>
        <end position="31"/>
    </location>
</feature>
<dbReference type="GO" id="GO:0008360">
    <property type="term" value="P:regulation of cell shape"/>
    <property type="evidence" value="ECO:0007669"/>
    <property type="project" value="UniProtKB-UniRule"/>
</dbReference>
<proteinExistence type="predicted"/>
<dbReference type="Gene3D" id="2.40.440.10">
    <property type="entry name" value="L,D-transpeptidase catalytic domain-like"/>
    <property type="match status" value="1"/>
</dbReference>
<evidence type="ECO:0000313" key="10">
    <source>
        <dbReference type="Proteomes" id="UP000199019"/>
    </source>
</evidence>
<keyword evidence="4 6" id="KW-0573">Peptidoglycan synthesis</keyword>
<dbReference type="UniPathway" id="UPA00219"/>
<dbReference type="InterPro" id="IPR050979">
    <property type="entry name" value="LD-transpeptidase"/>
</dbReference>
<evidence type="ECO:0000259" key="8">
    <source>
        <dbReference type="PROSITE" id="PS52029"/>
    </source>
</evidence>
<organism evidence="9 10">
    <name type="scientific">Pedococcus cremeus</name>
    <dbReference type="NCBI Taxonomy" id="587636"/>
    <lineage>
        <taxon>Bacteria</taxon>
        <taxon>Bacillati</taxon>
        <taxon>Actinomycetota</taxon>
        <taxon>Actinomycetes</taxon>
        <taxon>Micrococcales</taxon>
        <taxon>Intrasporangiaceae</taxon>
        <taxon>Pedococcus</taxon>
    </lineage>
</organism>
<evidence type="ECO:0000256" key="3">
    <source>
        <dbReference type="ARBA" id="ARBA00022960"/>
    </source>
</evidence>
<dbReference type="GO" id="GO:0071555">
    <property type="term" value="P:cell wall organization"/>
    <property type="evidence" value="ECO:0007669"/>
    <property type="project" value="UniProtKB-UniRule"/>
</dbReference>
<evidence type="ECO:0000256" key="1">
    <source>
        <dbReference type="ARBA" id="ARBA00004752"/>
    </source>
</evidence>
<dbReference type="RefSeq" id="WP_091756103.1">
    <property type="nucleotide sequence ID" value="NZ_FOHB01000001.1"/>
</dbReference>
<feature type="domain" description="L,D-TPase catalytic" evidence="8">
    <location>
        <begin position="111"/>
        <end position="230"/>
    </location>
</feature>
<feature type="active site" description="Proton donor/acceptor" evidence="6">
    <location>
        <position position="190"/>
    </location>
</feature>
<dbReference type="PANTHER" id="PTHR30582">
    <property type="entry name" value="L,D-TRANSPEPTIDASE"/>
    <property type="match status" value="1"/>
</dbReference>
<dbReference type="Pfam" id="PF01471">
    <property type="entry name" value="PG_binding_1"/>
    <property type="match status" value="1"/>
</dbReference>
<sequence>MDITRRTALQAAVATAGAGALTLATPGPALAAYPTLRRGSTGSAVRTLQSRLSYLRYWCGTVDGSFGGLTEQAVLALQKTAGISRDGVVGPATWSRLSAGVRPNVRTRTGTWFEVDKTRQLCIHVVDGRLAMTLNTSTGSGQRYYSRGAWHVAVTPSGSFRVYRKVNGWDDGPLGALWRPAYFNGGIALHGYGSVPAYPASHGCVRLSISAMNMLWSSGRVPIGRRVTVY</sequence>
<feature type="chain" id="PRO_5011651980" evidence="7">
    <location>
        <begin position="32"/>
        <end position="230"/>
    </location>
</feature>
<keyword evidence="2" id="KW-0808">Transferase</keyword>
<dbReference type="GO" id="GO:0005576">
    <property type="term" value="C:extracellular region"/>
    <property type="evidence" value="ECO:0007669"/>
    <property type="project" value="TreeGrafter"/>
</dbReference>
<dbReference type="OrthoDB" id="9810670at2"/>
<evidence type="ECO:0000256" key="2">
    <source>
        <dbReference type="ARBA" id="ARBA00022679"/>
    </source>
</evidence>
<dbReference type="SUPFAM" id="SSF141523">
    <property type="entry name" value="L,D-transpeptidase catalytic domain-like"/>
    <property type="match status" value="1"/>
</dbReference>
<comment type="pathway">
    <text evidence="1 6">Cell wall biogenesis; peptidoglycan biosynthesis.</text>
</comment>
<protein>
    <submittedName>
        <fullName evidence="9">L,D-transpeptidase catalytic domain</fullName>
    </submittedName>
</protein>
<dbReference type="Gene3D" id="1.10.101.10">
    <property type="entry name" value="PGBD-like superfamily/PGBD"/>
    <property type="match status" value="1"/>
</dbReference>
<evidence type="ECO:0000256" key="5">
    <source>
        <dbReference type="ARBA" id="ARBA00023316"/>
    </source>
</evidence>
<evidence type="ECO:0000256" key="4">
    <source>
        <dbReference type="ARBA" id="ARBA00022984"/>
    </source>
</evidence>
<dbReference type="CDD" id="cd16913">
    <property type="entry name" value="YkuD_like"/>
    <property type="match status" value="1"/>
</dbReference>
<evidence type="ECO:0000313" key="9">
    <source>
        <dbReference type="EMBL" id="SER77525.1"/>
    </source>
</evidence>
<dbReference type="Pfam" id="PF03734">
    <property type="entry name" value="YkuD"/>
    <property type="match status" value="1"/>
</dbReference>
<dbReference type="Proteomes" id="UP000199019">
    <property type="component" value="Unassembled WGS sequence"/>
</dbReference>
<dbReference type="SUPFAM" id="SSF47090">
    <property type="entry name" value="PGBD-like"/>
    <property type="match status" value="1"/>
</dbReference>
<evidence type="ECO:0000256" key="7">
    <source>
        <dbReference type="SAM" id="SignalP"/>
    </source>
</evidence>
<dbReference type="GO" id="GO:0016740">
    <property type="term" value="F:transferase activity"/>
    <property type="evidence" value="ECO:0007669"/>
    <property type="project" value="UniProtKB-KW"/>
</dbReference>
<gene>
    <name evidence="9" type="ORF">SAMN05216199_1171</name>
</gene>
<dbReference type="GO" id="GO:0018104">
    <property type="term" value="P:peptidoglycan-protein cross-linking"/>
    <property type="evidence" value="ECO:0007669"/>
    <property type="project" value="TreeGrafter"/>
</dbReference>
<dbReference type="PROSITE" id="PS52029">
    <property type="entry name" value="LD_TPASE"/>
    <property type="match status" value="1"/>
</dbReference>
<dbReference type="PANTHER" id="PTHR30582:SF2">
    <property type="entry name" value="L,D-TRANSPEPTIDASE YCIB-RELATED"/>
    <property type="match status" value="1"/>
</dbReference>
<dbReference type="InterPro" id="IPR006311">
    <property type="entry name" value="TAT_signal"/>
</dbReference>
<dbReference type="EMBL" id="FOHB01000001">
    <property type="protein sequence ID" value="SER77525.1"/>
    <property type="molecule type" value="Genomic_DNA"/>
</dbReference>
<dbReference type="InterPro" id="IPR002477">
    <property type="entry name" value="Peptidoglycan-bd-like"/>
</dbReference>
<dbReference type="InterPro" id="IPR036366">
    <property type="entry name" value="PGBDSf"/>
</dbReference>
<keyword evidence="7" id="KW-0732">Signal</keyword>
<dbReference type="PROSITE" id="PS51318">
    <property type="entry name" value="TAT"/>
    <property type="match status" value="1"/>
</dbReference>
<feature type="active site" description="Nucleophile" evidence="6">
    <location>
        <position position="204"/>
    </location>
</feature>
<dbReference type="GO" id="GO:0071972">
    <property type="term" value="F:peptidoglycan L,D-transpeptidase activity"/>
    <property type="evidence" value="ECO:0007669"/>
    <property type="project" value="TreeGrafter"/>
</dbReference>
<dbReference type="InterPro" id="IPR038063">
    <property type="entry name" value="Transpep_catalytic_dom"/>
</dbReference>
<keyword evidence="3 6" id="KW-0133">Cell shape</keyword>
<dbReference type="InterPro" id="IPR036365">
    <property type="entry name" value="PGBD-like_sf"/>
</dbReference>
<keyword evidence="10" id="KW-1185">Reference proteome</keyword>
<dbReference type="STRING" id="587636.SAMN05216199_1171"/>
<name>A0A1H9RYP8_9MICO</name>
<dbReference type="AlphaFoldDB" id="A0A1H9RYP8"/>
<keyword evidence="5 6" id="KW-0961">Cell wall biogenesis/degradation</keyword>
<dbReference type="InterPro" id="IPR005490">
    <property type="entry name" value="LD_TPept_cat_dom"/>
</dbReference>
<reference evidence="10" key="1">
    <citation type="submission" date="2016-10" db="EMBL/GenBank/DDBJ databases">
        <authorList>
            <person name="Varghese N."/>
            <person name="Submissions S."/>
        </authorList>
    </citation>
    <scope>NUCLEOTIDE SEQUENCE [LARGE SCALE GENOMIC DNA]</scope>
    <source>
        <strain evidence="10">CGMCC 1.6963</strain>
    </source>
</reference>